<organism evidence="2 3">
    <name type="scientific">Nematocida ausubeli (strain ATCC PRA-371 / ERTm2)</name>
    <name type="common">Nematode killer fungus</name>
    <dbReference type="NCBI Taxonomy" id="1913371"/>
    <lineage>
        <taxon>Eukaryota</taxon>
        <taxon>Fungi</taxon>
        <taxon>Fungi incertae sedis</taxon>
        <taxon>Microsporidia</taxon>
        <taxon>Nematocida</taxon>
    </lineage>
</organism>
<evidence type="ECO:0000313" key="2">
    <source>
        <dbReference type="EMBL" id="KFG26230.1"/>
    </source>
</evidence>
<dbReference type="GeneID" id="77676320"/>
<keyword evidence="3" id="KW-1185">Reference proteome</keyword>
<accession>A0A086J262</accession>
<protein>
    <submittedName>
        <fullName evidence="2">Uncharacterized protein</fullName>
    </submittedName>
</protein>
<dbReference type="RefSeq" id="XP_052904785.1">
    <property type="nucleotide sequence ID" value="XM_053048980.1"/>
</dbReference>
<sequence length="897" mass="103210">MISRILLNLMMLQSILTKITVEDIKRVSVTSIGKNQDVIINPEGPLNLLRGYIGQRSGHMNNKRFYSSEIETNYSLRENGLSITKQQNYDFKRTPANDRVYKDIATQAPNGKYLSAYHEQLIKMFPSEKGDLSIEAGRSNALTNFLRAKHVKKDAKYILAALLLLSEGVDIKIAVEHGEDMKCLVIKRKASKDNNFVSILMHTAGIDTATNEHSYIIYQSEVAEIIDFYRQCRASPLLKKGGEFAMPTTKKEFESGKFLNNARFLIQAYIYEFIDTVEDYTSFVNAVHELLSDQMTEKSNLNDNTRVFNELFIEKSAQSKSIKYTTPFDDLVNAAYKDANFPFYSATQLPAYIRVPQCKLDKTDFVKEKAIYYNSRVETALLGLFCCLAYNPRTKSYQTSHMGKGISKELKEFFEIYSKPTESIGFEMHKEWSKVVACLKNDKINYKQERNELCSGVANIFLAIAEITGQKKDTEELVRYIEIACRLGRLNFDDDSEVGIYDAMESIIMSLSQNKDIELDCSMLKPGKRSNGKADLFGKIKIVYTFDKKRNGIALNVESNDASLALLSFPRASSKCIEEMYKKIGNIYNGMNSYTGYIATNYSVMEIDNLRMNRETRLDGYSKNIIALLNNESKDVSKVFLLGKPLDIEYKYLFVIKFMLYSLQKDFPATHPFTRISANMLGSVPLDDNHTMRNMTYLFPFHPRWQVYYPNLGYKPSQHLPREKHGRVNLFYNYRRILVSESVDIAVKCIETYLTMGEKYCTDMFYTLSNAIICRMFLNHVVEEGKIPIISKLHTIIERYKTPKDAEYVNDIYMTLFVYACCDHPKKQKFIKLTYSLINFDDLRNPKVFNPVIDLALIAKVLLVVKTEKDLLHLKSDIQSKQNYDTMLEYLSCSKSK</sequence>
<proteinExistence type="predicted"/>
<comment type="caution">
    <text evidence="2">The sequence shown here is derived from an EMBL/GenBank/DDBJ whole genome shotgun (WGS) entry which is preliminary data.</text>
</comment>
<keyword evidence="1" id="KW-0732">Signal</keyword>
<dbReference type="Proteomes" id="UP000054524">
    <property type="component" value="Unassembled WGS sequence"/>
</dbReference>
<feature type="chain" id="PRO_5001807947" evidence="1">
    <location>
        <begin position="18"/>
        <end position="897"/>
    </location>
</feature>
<evidence type="ECO:0000313" key="3">
    <source>
        <dbReference type="Proteomes" id="UP000054524"/>
    </source>
</evidence>
<gene>
    <name evidence="2" type="ORF">NESG_01347</name>
</gene>
<name>A0A086J262_NEMA1</name>
<reference evidence="2 3" key="1">
    <citation type="journal article" date="2014" name="Genome Announc.">
        <title>Genome Sequence of the Microsporidian Species Nematocida sp1 Strain ERTm6 (ATCC PRA-372).</title>
        <authorList>
            <person name="Bakowski M.A."/>
            <person name="Priest M."/>
            <person name="Young S."/>
            <person name="Cuomo C.A."/>
            <person name="Troemel E.R."/>
        </authorList>
    </citation>
    <scope>NUCLEOTIDE SEQUENCE [LARGE SCALE GENOMIC DNA]</scope>
    <source>
        <strain evidence="2 3">ERTm6</strain>
    </source>
</reference>
<dbReference type="EMBL" id="AKIJ01000003">
    <property type="protein sequence ID" value="KFG26230.1"/>
    <property type="molecule type" value="Genomic_DNA"/>
</dbReference>
<dbReference type="HOGENOM" id="CLU_009683_3_0_1"/>
<evidence type="ECO:0000256" key="1">
    <source>
        <dbReference type="SAM" id="SignalP"/>
    </source>
</evidence>
<dbReference type="AlphaFoldDB" id="A0A086J262"/>
<feature type="signal peptide" evidence="1">
    <location>
        <begin position="1"/>
        <end position="17"/>
    </location>
</feature>